<proteinExistence type="predicted"/>
<dbReference type="EMBL" id="FWZT01000001">
    <property type="protein sequence ID" value="SME89934.1"/>
    <property type="molecule type" value="Genomic_DNA"/>
</dbReference>
<dbReference type="STRING" id="1513793.SAMN06296036_101318"/>
<dbReference type="RefSeq" id="WP_132314562.1">
    <property type="nucleotide sequence ID" value="NZ_FWZT01000001.1"/>
</dbReference>
<dbReference type="Proteomes" id="UP000192907">
    <property type="component" value="Unassembled WGS sequence"/>
</dbReference>
<evidence type="ECO:0000313" key="2">
    <source>
        <dbReference type="Proteomes" id="UP000192907"/>
    </source>
</evidence>
<evidence type="ECO:0000313" key="1">
    <source>
        <dbReference type="EMBL" id="SME89934.1"/>
    </source>
</evidence>
<dbReference type="AlphaFoldDB" id="A0A1Y6B549"/>
<reference evidence="2" key="1">
    <citation type="submission" date="2017-04" db="EMBL/GenBank/DDBJ databases">
        <authorList>
            <person name="Varghese N."/>
            <person name="Submissions S."/>
        </authorList>
    </citation>
    <scope>NUCLEOTIDE SEQUENCE [LARGE SCALE GENOMIC DNA]</scope>
    <source>
        <strain evidence="2">RKEM611</strain>
    </source>
</reference>
<gene>
    <name evidence="1" type="ORF">SAMN06296036_101318</name>
</gene>
<sequence length="602" mass="69839">MHSSQKDQVKLGYLVVELDGAIHLLSRGGRPTLDKLYQLALSLYRQEQDPTTVLLLQNGPAQAFSHEFIKEIRLDTYLDELRFSVYKLRFICRAMIKSSSRWIYCCHEDCLSTFAELAMACDHFISFRVPINFGFPEIRARIFPLAGVFERAYFRSHKLMEQWETKPVRLLDEAGTIGPQVMIHAEDWIDSAKNWVESHSFPTKEPFKGPDVLLDFYLDCLDRLPPLQSELESADHWSSALLRLKRSQDRLDTARWMVDSSACFLFTNYFMRTVEKPRVIPAHPARVFNEQVIYLDVNQRPAPVVSLVSLLEHGWSVVIIASQRSKLKRSLDSLYKGVERQGQPRLLDLWRHQVTWAEKRRQPYMDWVAWQDDGTLSVSILGQTWSALTLSEERNRSITVEMRRNESFDQEFLEICGFRMILSPGETYLSDFLRSWALEELIRVSSGFRGGIEQILKLAKDYGWRFLASTEMWESFLTVRSKRDVCSSLGGKVLDSRHLAIGSWRDVKVESTRNQGQEPQLYGENINLHFEMFAMLMFATVKREFQSDAHQDIGVLIGASLGMPYGSCLPHLSHYDSGVRRPIYYLEQNWPECCNDIRDHFC</sequence>
<keyword evidence="2" id="KW-1185">Reference proteome</keyword>
<dbReference type="Gene3D" id="3.90.226.10">
    <property type="entry name" value="2-enoyl-CoA Hydratase, Chain A, domain 1"/>
    <property type="match status" value="1"/>
</dbReference>
<accession>A0A1Y6B549</accession>
<organism evidence="1 2">
    <name type="scientific">Pseudobacteriovorax antillogorgiicola</name>
    <dbReference type="NCBI Taxonomy" id="1513793"/>
    <lineage>
        <taxon>Bacteria</taxon>
        <taxon>Pseudomonadati</taxon>
        <taxon>Bdellovibrionota</taxon>
        <taxon>Oligoflexia</taxon>
        <taxon>Oligoflexales</taxon>
        <taxon>Pseudobacteriovoracaceae</taxon>
        <taxon>Pseudobacteriovorax</taxon>
    </lineage>
</organism>
<name>A0A1Y6B549_9BACT</name>
<protein>
    <submittedName>
        <fullName evidence="1">Uncharacterized protein</fullName>
    </submittedName>
</protein>